<evidence type="ECO:0000256" key="4">
    <source>
        <dbReference type="SAM" id="Phobius"/>
    </source>
</evidence>
<feature type="transmembrane region" description="Helical" evidence="4">
    <location>
        <begin position="256"/>
        <end position="273"/>
    </location>
</feature>
<evidence type="ECO:0000256" key="1">
    <source>
        <dbReference type="ARBA" id="ARBA00004141"/>
    </source>
</evidence>
<evidence type="ECO:0000256" key="3">
    <source>
        <dbReference type="SAM" id="MobiDB-lite"/>
    </source>
</evidence>
<reference evidence="5 6" key="1">
    <citation type="journal article" date="2018" name="Sci. Rep.">
        <title>Comparative genomics provides insights into the lifestyle and reveals functional heterogeneity of dark septate endophytic fungi.</title>
        <authorList>
            <person name="Knapp D.G."/>
            <person name="Nemeth J.B."/>
            <person name="Barry K."/>
            <person name="Hainaut M."/>
            <person name="Henrissat B."/>
            <person name="Johnson J."/>
            <person name="Kuo A."/>
            <person name="Lim J.H.P."/>
            <person name="Lipzen A."/>
            <person name="Nolan M."/>
            <person name="Ohm R.A."/>
            <person name="Tamas L."/>
            <person name="Grigoriev I.V."/>
            <person name="Spatafora J.W."/>
            <person name="Nagy L.G."/>
            <person name="Kovacs G.M."/>
        </authorList>
    </citation>
    <scope>NUCLEOTIDE SEQUENCE [LARGE SCALE GENOMIC DNA]</scope>
    <source>
        <strain evidence="5 6">DSE2036</strain>
    </source>
</reference>
<dbReference type="InterPro" id="IPR036259">
    <property type="entry name" value="MFS_trans_sf"/>
</dbReference>
<feature type="compositionally biased region" description="Polar residues" evidence="3">
    <location>
        <begin position="15"/>
        <end position="29"/>
    </location>
</feature>
<comment type="subcellular location">
    <subcellularLocation>
        <location evidence="1">Membrane</location>
        <topology evidence="1">Multi-pass membrane protein</topology>
    </subcellularLocation>
</comment>
<dbReference type="InterPro" id="IPR011701">
    <property type="entry name" value="MFS"/>
</dbReference>
<dbReference type="Pfam" id="PF07690">
    <property type="entry name" value="MFS_1"/>
    <property type="match status" value="1"/>
</dbReference>
<evidence type="ECO:0000313" key="6">
    <source>
        <dbReference type="Proteomes" id="UP000244855"/>
    </source>
</evidence>
<keyword evidence="4" id="KW-1133">Transmembrane helix</keyword>
<dbReference type="OrthoDB" id="2213137at2759"/>
<keyword evidence="4" id="KW-0472">Membrane</keyword>
<protein>
    <submittedName>
        <fullName evidence="5">MFS general substrate transporter</fullName>
    </submittedName>
</protein>
<dbReference type="InterPro" id="IPR050327">
    <property type="entry name" value="Proton-linked_MCT"/>
</dbReference>
<evidence type="ECO:0000313" key="5">
    <source>
        <dbReference type="EMBL" id="PVH94709.1"/>
    </source>
</evidence>
<dbReference type="Gene3D" id="1.20.1250.20">
    <property type="entry name" value="MFS general substrate transporter like domains"/>
    <property type="match status" value="2"/>
</dbReference>
<feature type="transmembrane region" description="Helical" evidence="4">
    <location>
        <begin position="293"/>
        <end position="313"/>
    </location>
</feature>
<feature type="transmembrane region" description="Helical" evidence="4">
    <location>
        <begin position="115"/>
        <end position="133"/>
    </location>
</feature>
<dbReference type="GO" id="GO:0016020">
    <property type="term" value="C:membrane"/>
    <property type="evidence" value="ECO:0007669"/>
    <property type="project" value="UniProtKB-SubCell"/>
</dbReference>
<feature type="transmembrane region" description="Helical" evidence="4">
    <location>
        <begin position="210"/>
        <end position="235"/>
    </location>
</feature>
<dbReference type="SUPFAM" id="SSF103473">
    <property type="entry name" value="MFS general substrate transporter"/>
    <property type="match status" value="1"/>
</dbReference>
<feature type="transmembrane region" description="Helical" evidence="4">
    <location>
        <begin position="145"/>
        <end position="165"/>
    </location>
</feature>
<keyword evidence="6" id="KW-1185">Reference proteome</keyword>
<feature type="transmembrane region" description="Helical" evidence="4">
    <location>
        <begin position="393"/>
        <end position="413"/>
    </location>
</feature>
<feature type="region of interest" description="Disordered" evidence="3">
    <location>
        <begin position="1"/>
        <end position="33"/>
    </location>
</feature>
<dbReference type="AlphaFoldDB" id="A0A2V1DBX7"/>
<feature type="transmembrane region" description="Helical" evidence="4">
    <location>
        <begin position="433"/>
        <end position="455"/>
    </location>
</feature>
<sequence>MTNTERISLHELPASGQQERSMSSNADNGQTERQRDAYKKRVLALVGAALSQFPIWGFAMSYGVFQEYYFQHWSMKGGREITGIIGTTSNGVMYLSMPFLFALFTRRWARHRRTAAALGAILACASFVLSSLSKHVWHLVATQGVLAALGCALVFSPTTLSLGEWFNTDNRICNRAVAYGIVLSSKNIVGSTCPFIFRGLLDRTSLRTTMLVWAAITLGTSMLSICMIVTPQTSLVAAETARGRNIPWHFLRHKAFWIYSTATLLQSAGYGIPQTYLTEYARNVSALSPTFSTLLITLINIPGICSSTFFGFLSDNKHLRLSASTVTAISALSSAISAFLFWGLAAQNSMALLVLFAITFGFFASGYSATWAGIMNDMEKDAAAKNEALDSGVLYGMLNGARGIGYVSGGLLSVPLVKAGSQVSAGRFGYGTIYGPLIIFTGLSLAFGGAGLACSPKWKKALRLR</sequence>
<proteinExistence type="inferred from homology"/>
<organism evidence="5 6">
    <name type="scientific">Periconia macrospinosa</name>
    <dbReference type="NCBI Taxonomy" id="97972"/>
    <lineage>
        <taxon>Eukaryota</taxon>
        <taxon>Fungi</taxon>
        <taxon>Dikarya</taxon>
        <taxon>Ascomycota</taxon>
        <taxon>Pezizomycotina</taxon>
        <taxon>Dothideomycetes</taxon>
        <taxon>Pleosporomycetidae</taxon>
        <taxon>Pleosporales</taxon>
        <taxon>Massarineae</taxon>
        <taxon>Periconiaceae</taxon>
        <taxon>Periconia</taxon>
    </lineage>
</organism>
<feature type="transmembrane region" description="Helical" evidence="4">
    <location>
        <begin position="325"/>
        <end position="344"/>
    </location>
</feature>
<dbReference type="Proteomes" id="UP000244855">
    <property type="component" value="Unassembled WGS sequence"/>
</dbReference>
<dbReference type="GO" id="GO:0022857">
    <property type="term" value="F:transmembrane transporter activity"/>
    <property type="evidence" value="ECO:0007669"/>
    <property type="project" value="InterPro"/>
</dbReference>
<comment type="similarity">
    <text evidence="2">Belongs to the major facilitator superfamily. Monocarboxylate porter (TC 2.A.1.13) family.</text>
</comment>
<dbReference type="PANTHER" id="PTHR11360:SF156">
    <property type="entry name" value="MONOCARBOXYLATE TRANSPORTER, PUTATIVE (AFU_ORTHOLOGUE AFUA_4G14260)-RELATED"/>
    <property type="match status" value="1"/>
</dbReference>
<accession>A0A2V1DBX7</accession>
<feature type="transmembrane region" description="Helical" evidence="4">
    <location>
        <begin position="177"/>
        <end position="198"/>
    </location>
</feature>
<feature type="transmembrane region" description="Helical" evidence="4">
    <location>
        <begin position="42"/>
        <end position="64"/>
    </location>
</feature>
<feature type="transmembrane region" description="Helical" evidence="4">
    <location>
        <begin position="350"/>
        <end position="372"/>
    </location>
</feature>
<feature type="transmembrane region" description="Helical" evidence="4">
    <location>
        <begin position="84"/>
        <end position="103"/>
    </location>
</feature>
<keyword evidence="4" id="KW-0812">Transmembrane</keyword>
<gene>
    <name evidence="5" type="ORF">DM02DRAFT_660785</name>
</gene>
<name>A0A2V1DBX7_9PLEO</name>
<dbReference type="PANTHER" id="PTHR11360">
    <property type="entry name" value="MONOCARBOXYLATE TRANSPORTER"/>
    <property type="match status" value="1"/>
</dbReference>
<dbReference type="EMBL" id="KZ805523">
    <property type="protein sequence ID" value="PVH94709.1"/>
    <property type="molecule type" value="Genomic_DNA"/>
</dbReference>
<evidence type="ECO:0000256" key="2">
    <source>
        <dbReference type="ARBA" id="ARBA00006727"/>
    </source>
</evidence>